<accession>A0A4D8R6H4</accession>
<dbReference type="Proteomes" id="UP001277471">
    <property type="component" value="Unassembled WGS sequence"/>
</dbReference>
<dbReference type="AlphaFoldDB" id="A0A4D8R6H4"/>
<evidence type="ECO:0000313" key="1">
    <source>
        <dbReference type="EMBL" id="MDX5949683.1"/>
    </source>
</evidence>
<protein>
    <submittedName>
        <fullName evidence="2">Uncharacterized protein</fullName>
    </submittedName>
</protein>
<evidence type="ECO:0000313" key="3">
    <source>
        <dbReference type="Proteomes" id="UP000298774"/>
    </source>
</evidence>
<dbReference type="EMBL" id="CP032342">
    <property type="protein sequence ID" value="QCO12892.1"/>
    <property type="molecule type" value="Genomic_DNA"/>
</dbReference>
<organism evidence="2 3">
    <name type="scientific">Azospirillum brasilense</name>
    <dbReference type="NCBI Taxonomy" id="192"/>
    <lineage>
        <taxon>Bacteria</taxon>
        <taxon>Pseudomonadati</taxon>
        <taxon>Pseudomonadota</taxon>
        <taxon>Alphaproteobacteria</taxon>
        <taxon>Rhodospirillales</taxon>
        <taxon>Azospirillaceae</taxon>
        <taxon>Azospirillum</taxon>
    </lineage>
</organism>
<name>A0A4D8R6H4_AZOBR</name>
<sequence>MLVTRTTDPECREQLAALHRKIAEARVITTDLIRSGVDGLGWVDGCLSDAAGDVAGIFENSQPMSLR</sequence>
<dbReference type="EMBL" id="JAWXYC010000001">
    <property type="protein sequence ID" value="MDX5949683.1"/>
    <property type="molecule type" value="Genomic_DNA"/>
</dbReference>
<keyword evidence="4" id="KW-1185">Reference proteome</keyword>
<dbReference type="GeneID" id="56447912"/>
<reference evidence="1 4" key="2">
    <citation type="submission" date="2023-11" db="EMBL/GenBank/DDBJ databases">
        <title>MicrobeMod: A computational toolkit for identifying prokaryotic methylation and restriction-modification with nanopore sequencing.</title>
        <authorList>
            <person name="Crits-Christoph A."/>
            <person name="Kang S.C."/>
            <person name="Lee H."/>
            <person name="Ostrov N."/>
        </authorList>
    </citation>
    <scope>NUCLEOTIDE SEQUENCE [LARGE SCALE GENOMIC DNA]</scope>
    <source>
        <strain evidence="1 4">ATCC 29145</strain>
    </source>
</reference>
<evidence type="ECO:0000313" key="2">
    <source>
        <dbReference type="EMBL" id="QCO12892.1"/>
    </source>
</evidence>
<reference evidence="2 3" key="1">
    <citation type="submission" date="2018-09" db="EMBL/GenBank/DDBJ databases">
        <title>Whole genome based analysis of evolution and adaptive divergence in Indian and Brazilian strains of Azospirillum brasilense.</title>
        <authorList>
            <person name="Singh C."/>
            <person name="Tripathi A.K."/>
        </authorList>
    </citation>
    <scope>NUCLEOTIDE SEQUENCE [LARGE SCALE GENOMIC DNA]</scope>
    <source>
        <strain evidence="2 3">MTCC4038</strain>
        <plasmid evidence="2 3">p3</plasmid>
    </source>
</reference>
<geneLocation type="plasmid" evidence="2 3">
    <name>p3</name>
</geneLocation>
<keyword evidence="2" id="KW-0614">Plasmid</keyword>
<evidence type="ECO:0000313" key="4">
    <source>
        <dbReference type="Proteomes" id="UP001277471"/>
    </source>
</evidence>
<dbReference type="Proteomes" id="UP000298774">
    <property type="component" value="Plasmid p3"/>
</dbReference>
<proteinExistence type="predicted"/>
<dbReference type="RefSeq" id="WP_015989392.1">
    <property type="nucleotide sequence ID" value="NZ_CP032342.1"/>
</dbReference>
<gene>
    <name evidence="2" type="ORF">D3868_28195</name>
    <name evidence="1" type="ORF">SIM66_00475</name>
</gene>